<dbReference type="InterPro" id="IPR007709">
    <property type="entry name" value="N-FG_amidohydro"/>
</dbReference>
<sequence length="260" mass="27899">MVLDGSNLNPLLTPSDGPPVMVENQTGKGDVLLVCEHASAALPEALGDLGLSPRALESHVAWDPGALAVARTMAKDLDAALVAARFSRLAYDCNRSPERADAITAKSERFEVPGNAGISDQERERRAAAIFQPFRDTLVAMIETKAPRALVSVHTFTPVYHGQRREVELGVLHDADSRLADALLARATQVTGLRSERNAPYGPADGVTHTLRSHALPRGLPNVMLEIRSDLVADAHSQDRVGRDLAALVRAGLDALDEED</sequence>
<dbReference type="GO" id="GO:0016787">
    <property type="term" value="F:hydrolase activity"/>
    <property type="evidence" value="ECO:0007669"/>
    <property type="project" value="UniProtKB-KW"/>
</dbReference>
<comment type="caution">
    <text evidence="1">The sequence shown here is derived from an EMBL/GenBank/DDBJ whole genome shotgun (WGS) entry which is preliminary data.</text>
</comment>
<evidence type="ECO:0000313" key="1">
    <source>
        <dbReference type="EMBL" id="RIA47633.1"/>
    </source>
</evidence>
<dbReference type="Pfam" id="PF05013">
    <property type="entry name" value="FGase"/>
    <property type="match status" value="1"/>
</dbReference>
<proteinExistence type="predicted"/>
<dbReference type="EMBL" id="QXDF01000002">
    <property type="protein sequence ID" value="RIA47633.1"/>
    <property type="molecule type" value="Genomic_DNA"/>
</dbReference>
<organism evidence="1 2">
    <name type="scientific">Dichotomicrobium thermohalophilum</name>
    <dbReference type="NCBI Taxonomy" id="933063"/>
    <lineage>
        <taxon>Bacteria</taxon>
        <taxon>Pseudomonadati</taxon>
        <taxon>Pseudomonadota</taxon>
        <taxon>Alphaproteobacteria</taxon>
        <taxon>Hyphomicrobiales</taxon>
        <taxon>Hyphomicrobiaceae</taxon>
        <taxon>Dichotomicrobium</taxon>
    </lineage>
</organism>
<dbReference type="SUPFAM" id="SSF53187">
    <property type="entry name" value="Zn-dependent exopeptidases"/>
    <property type="match status" value="1"/>
</dbReference>
<evidence type="ECO:0000313" key="2">
    <source>
        <dbReference type="Proteomes" id="UP000266273"/>
    </source>
</evidence>
<dbReference type="Gene3D" id="3.40.630.40">
    <property type="entry name" value="Zn-dependent exopeptidases"/>
    <property type="match status" value="1"/>
</dbReference>
<gene>
    <name evidence="1" type="ORF">BXY53_2194</name>
</gene>
<keyword evidence="2" id="KW-1185">Reference proteome</keyword>
<dbReference type="InterPro" id="IPR011227">
    <property type="entry name" value="UCP029730"/>
</dbReference>
<dbReference type="RefSeq" id="WP_245410445.1">
    <property type="nucleotide sequence ID" value="NZ_QXDF01000002.1"/>
</dbReference>
<dbReference type="Proteomes" id="UP000266273">
    <property type="component" value="Unassembled WGS sequence"/>
</dbReference>
<dbReference type="PIRSF" id="PIRSF029730">
    <property type="entry name" value="UCP029730"/>
    <property type="match status" value="1"/>
</dbReference>
<protein>
    <submittedName>
        <fullName evidence="1">Putative N-formylglutamate amidohydrolase</fullName>
    </submittedName>
</protein>
<dbReference type="AlphaFoldDB" id="A0A397PGM2"/>
<keyword evidence="1" id="KW-0378">Hydrolase</keyword>
<reference evidence="1 2" key="1">
    <citation type="submission" date="2018-08" db="EMBL/GenBank/DDBJ databases">
        <title>Genomic Encyclopedia of Archaeal and Bacterial Type Strains, Phase II (KMG-II): from individual species to whole genera.</title>
        <authorList>
            <person name="Goeker M."/>
        </authorList>
    </citation>
    <scope>NUCLEOTIDE SEQUENCE [LARGE SCALE GENOMIC DNA]</scope>
    <source>
        <strain evidence="1 2">DSM 5002</strain>
    </source>
</reference>
<name>A0A397PGM2_9HYPH</name>
<accession>A0A397PGM2</accession>